<feature type="transmembrane region" description="Helical" evidence="7">
    <location>
        <begin position="99"/>
        <end position="118"/>
    </location>
</feature>
<comment type="subcellular location">
    <subcellularLocation>
        <location evidence="1">Membrane</location>
        <topology evidence="1">Multi-pass membrane protein</topology>
    </subcellularLocation>
</comment>
<keyword evidence="5 7" id="KW-1133">Transmembrane helix</keyword>
<keyword evidence="3 9" id="KW-0808">Transferase</keyword>
<reference evidence="9 10" key="1">
    <citation type="submission" date="2016-10" db="EMBL/GenBank/DDBJ databases">
        <authorList>
            <person name="de Groot N.N."/>
        </authorList>
    </citation>
    <scope>NUCLEOTIDE SEQUENCE [LARGE SCALE GENOMIC DNA]</scope>
    <source>
        <strain evidence="9 10">DSM 10495</strain>
    </source>
</reference>
<dbReference type="InterPro" id="IPR003362">
    <property type="entry name" value="Bact_transf"/>
</dbReference>
<feature type="transmembrane region" description="Helical" evidence="7">
    <location>
        <begin position="124"/>
        <end position="143"/>
    </location>
</feature>
<evidence type="ECO:0000256" key="7">
    <source>
        <dbReference type="SAM" id="Phobius"/>
    </source>
</evidence>
<evidence type="ECO:0000259" key="8">
    <source>
        <dbReference type="Pfam" id="PF02397"/>
    </source>
</evidence>
<evidence type="ECO:0000256" key="4">
    <source>
        <dbReference type="ARBA" id="ARBA00022692"/>
    </source>
</evidence>
<accession>A0A1H4T071</accession>
<evidence type="ECO:0000256" key="3">
    <source>
        <dbReference type="ARBA" id="ARBA00022679"/>
    </source>
</evidence>
<dbReference type="GO" id="GO:0016780">
    <property type="term" value="F:phosphotransferase activity, for other substituted phosphate groups"/>
    <property type="evidence" value="ECO:0007669"/>
    <property type="project" value="TreeGrafter"/>
</dbReference>
<dbReference type="NCBIfam" id="TIGR03025">
    <property type="entry name" value="EPS_sugtrans"/>
    <property type="match status" value="1"/>
</dbReference>
<keyword evidence="10" id="KW-1185">Reference proteome</keyword>
<feature type="domain" description="Bacterial sugar transferase" evidence="8">
    <location>
        <begin position="293"/>
        <end position="480"/>
    </location>
</feature>
<dbReference type="PANTHER" id="PTHR30576">
    <property type="entry name" value="COLANIC BIOSYNTHESIS UDP-GLUCOSE LIPID CARRIER TRANSFERASE"/>
    <property type="match status" value="1"/>
</dbReference>
<name>A0A1H4T071_9MICC</name>
<evidence type="ECO:0000256" key="2">
    <source>
        <dbReference type="ARBA" id="ARBA00006464"/>
    </source>
</evidence>
<evidence type="ECO:0000256" key="6">
    <source>
        <dbReference type="ARBA" id="ARBA00023136"/>
    </source>
</evidence>
<evidence type="ECO:0000313" key="9">
    <source>
        <dbReference type="EMBL" id="SEC49855.1"/>
    </source>
</evidence>
<dbReference type="AlphaFoldDB" id="A0A1H4T071"/>
<sequence>MAASVTSTHLRPLNSSAWLRSHAMRMRLLDLLCIVLAVSGAYTIRFGSEDDASLRSQRTDYSYVTVSLLLIIAWWVALEYAGSRDTKFIGTGIEEYRRVTATSLWLFGAVAVFSYVFQLQTARGYVAVALPLGVIFLVISRWFQRKALQKTRREGLNLHRVLLIGASSSVEHLNSKLEQHIVSGYKPVAAVLTDTGSVRGDLSVINAAPSVDLVLDAIDRSGADTVAISSGGELDPTFLRHLGWALSAREVGMIMAPALTDISGPRIHMQPVAGLPLIHVTTPKLEGMKAIAKRVFDLVTASLLLLILAIPMAIVALLVRLDSPGPALFFQERVGKRGEPFKMIKFRSMRTDAEALLVNLQEQSEGNGVLFKMKKDPRVTRVGSWIRRFSLDELPQLFNVLNGTMSLVGPRPPLSREVALYDNFAHRRLLVKPGITGLWQVSGRSDLSWEESIRLDLYYVENWSLAQDLLILAKTALAVVGKDGAY</sequence>
<keyword evidence="4 7" id="KW-0812">Transmembrane</keyword>
<gene>
    <name evidence="9" type="ORF">SAMN04489745_3023</name>
</gene>
<dbReference type="InterPro" id="IPR017475">
    <property type="entry name" value="EPS_sugar_tfrase"/>
</dbReference>
<evidence type="ECO:0000313" key="10">
    <source>
        <dbReference type="Proteomes" id="UP000182652"/>
    </source>
</evidence>
<protein>
    <submittedName>
        <fullName evidence="9">Undecaprenyl-phosphate galactose phosphotransferase, WbaP/exopolysaccharide biosynthesis polyprenyl glycosylphosphotransferase</fullName>
    </submittedName>
</protein>
<comment type="similarity">
    <text evidence="2">Belongs to the bacterial sugar transferase family.</text>
</comment>
<dbReference type="Pfam" id="PF13727">
    <property type="entry name" value="CoA_binding_3"/>
    <property type="match status" value="1"/>
</dbReference>
<dbReference type="GO" id="GO:0016020">
    <property type="term" value="C:membrane"/>
    <property type="evidence" value="ECO:0007669"/>
    <property type="project" value="UniProtKB-SubCell"/>
</dbReference>
<dbReference type="Pfam" id="PF02397">
    <property type="entry name" value="Bac_transf"/>
    <property type="match status" value="1"/>
</dbReference>
<feature type="transmembrane region" description="Helical" evidence="7">
    <location>
        <begin position="28"/>
        <end position="48"/>
    </location>
</feature>
<dbReference type="Proteomes" id="UP000182652">
    <property type="component" value="Unassembled WGS sequence"/>
</dbReference>
<dbReference type="STRING" id="156980.SAMN04489745_3023"/>
<dbReference type="PANTHER" id="PTHR30576:SF10">
    <property type="entry name" value="SLL5057 PROTEIN"/>
    <property type="match status" value="1"/>
</dbReference>
<feature type="transmembrane region" description="Helical" evidence="7">
    <location>
        <begin position="295"/>
        <end position="319"/>
    </location>
</feature>
<feature type="transmembrane region" description="Helical" evidence="7">
    <location>
        <begin position="60"/>
        <end position="78"/>
    </location>
</feature>
<evidence type="ECO:0000256" key="1">
    <source>
        <dbReference type="ARBA" id="ARBA00004141"/>
    </source>
</evidence>
<keyword evidence="6 7" id="KW-0472">Membrane</keyword>
<dbReference type="EMBL" id="FNSN01000003">
    <property type="protein sequence ID" value="SEC49855.1"/>
    <property type="molecule type" value="Genomic_DNA"/>
</dbReference>
<organism evidence="9 10">
    <name type="scientific">Arthrobacter woluwensis</name>
    <dbReference type="NCBI Taxonomy" id="156980"/>
    <lineage>
        <taxon>Bacteria</taxon>
        <taxon>Bacillati</taxon>
        <taxon>Actinomycetota</taxon>
        <taxon>Actinomycetes</taxon>
        <taxon>Micrococcales</taxon>
        <taxon>Micrococcaceae</taxon>
        <taxon>Arthrobacter</taxon>
    </lineage>
</organism>
<proteinExistence type="inferred from homology"/>
<evidence type="ECO:0000256" key="5">
    <source>
        <dbReference type="ARBA" id="ARBA00022989"/>
    </source>
</evidence>